<evidence type="ECO:0000313" key="1">
    <source>
        <dbReference type="EMBL" id="PKU68984.1"/>
    </source>
</evidence>
<protein>
    <recommendedName>
        <fullName evidence="3">DUF674 domain-containing protein</fullName>
    </recommendedName>
</protein>
<reference evidence="1 2" key="1">
    <citation type="journal article" date="2016" name="Sci. Rep.">
        <title>The Dendrobium catenatum Lindl. genome sequence provides insights into polysaccharide synthase, floral development and adaptive evolution.</title>
        <authorList>
            <person name="Zhang G.Q."/>
            <person name="Xu Q."/>
            <person name="Bian C."/>
            <person name="Tsai W.C."/>
            <person name="Yeh C.M."/>
            <person name="Liu K.W."/>
            <person name="Yoshida K."/>
            <person name="Zhang L.S."/>
            <person name="Chang S.B."/>
            <person name="Chen F."/>
            <person name="Shi Y."/>
            <person name="Su Y.Y."/>
            <person name="Zhang Y.Q."/>
            <person name="Chen L.J."/>
            <person name="Yin Y."/>
            <person name="Lin M."/>
            <person name="Huang H."/>
            <person name="Deng H."/>
            <person name="Wang Z.W."/>
            <person name="Zhu S.L."/>
            <person name="Zhao X."/>
            <person name="Deng C."/>
            <person name="Niu S.C."/>
            <person name="Huang J."/>
            <person name="Wang M."/>
            <person name="Liu G.H."/>
            <person name="Yang H.J."/>
            <person name="Xiao X.J."/>
            <person name="Hsiao Y.Y."/>
            <person name="Wu W.L."/>
            <person name="Chen Y.Y."/>
            <person name="Mitsuda N."/>
            <person name="Ohme-Takagi M."/>
            <person name="Luo Y.B."/>
            <person name="Van de Peer Y."/>
            <person name="Liu Z.J."/>
        </authorList>
    </citation>
    <scope>NUCLEOTIDE SEQUENCE [LARGE SCALE GENOMIC DNA]</scope>
    <source>
        <tissue evidence="1">The whole plant</tissue>
    </source>
</reference>
<dbReference type="PANTHER" id="PTHR33103">
    <property type="entry name" value="OS01G0153900 PROTEIN"/>
    <property type="match status" value="1"/>
</dbReference>
<name>A0A2I0VZZ6_9ASPA</name>
<dbReference type="PANTHER" id="PTHR33103:SF27">
    <property type="entry name" value="OS04G0594700 PROTEIN"/>
    <property type="match status" value="1"/>
</dbReference>
<gene>
    <name evidence="1" type="ORF">MA16_Dca002252</name>
</gene>
<dbReference type="OrthoDB" id="1277335at2759"/>
<dbReference type="EMBL" id="KZ503041">
    <property type="protein sequence ID" value="PKU68984.1"/>
    <property type="molecule type" value="Genomic_DNA"/>
</dbReference>
<keyword evidence="2" id="KW-1185">Reference proteome</keyword>
<sequence length="481" mass="55306">MGSSKLVDWSPGKAREEERLSLNVWVDNAKKRVVLAEASSDFINVLFSFLTLPLGTIIKLLSKNSGLGSIDNLYDSIEKLDDQYWQTKACSNMLLSPRNAAEKYCEHLKLNVDGDNNPREFYYCKMERCISHSKYYFSSVRDTICHYCGEVMDEVELWEKVEIIENDEVFVKKNNVKYIITDDFHVKPYSMSYYYDMLKDSGVEDLYLMEVRTIEFGREELLNLLKKLLEGKEVLTKICFPDLCIRSTTPIYYDEMEIKIFEREDNAQFETSTLQITLFLNITNNNVVCAELKEDLANQLFSFLTFPLGSVLGLIDFSNFLGCMPNLYNSIQELKIDCFTSEEAKSMLISPQLPPFSGYNKQMLNIQEHPPYVVNRINIFKEGLGESYSSEIDPKLPMTDIDSNDGFVGTQSFVVTDDFHFTPMSSLSFTQIKEMLGLRIDHLEKRKMSIGKAQVLNLLRAMLVSKTVLSDALFHCAKQVK</sequence>
<dbReference type="Proteomes" id="UP000233837">
    <property type="component" value="Unassembled WGS sequence"/>
</dbReference>
<accession>A0A2I0VZZ6</accession>
<dbReference type="Pfam" id="PF05056">
    <property type="entry name" value="DUF674"/>
    <property type="match status" value="1"/>
</dbReference>
<proteinExistence type="predicted"/>
<evidence type="ECO:0008006" key="3">
    <source>
        <dbReference type="Google" id="ProtNLM"/>
    </source>
</evidence>
<reference evidence="1 2" key="2">
    <citation type="journal article" date="2017" name="Nature">
        <title>The Apostasia genome and the evolution of orchids.</title>
        <authorList>
            <person name="Zhang G.Q."/>
            <person name="Liu K.W."/>
            <person name="Li Z."/>
            <person name="Lohaus R."/>
            <person name="Hsiao Y.Y."/>
            <person name="Niu S.C."/>
            <person name="Wang J.Y."/>
            <person name="Lin Y.C."/>
            <person name="Xu Q."/>
            <person name="Chen L.J."/>
            <person name="Yoshida K."/>
            <person name="Fujiwara S."/>
            <person name="Wang Z.W."/>
            <person name="Zhang Y.Q."/>
            <person name="Mitsuda N."/>
            <person name="Wang M."/>
            <person name="Liu G.H."/>
            <person name="Pecoraro L."/>
            <person name="Huang H.X."/>
            <person name="Xiao X.J."/>
            <person name="Lin M."/>
            <person name="Wu X.Y."/>
            <person name="Wu W.L."/>
            <person name="Chen Y.Y."/>
            <person name="Chang S.B."/>
            <person name="Sakamoto S."/>
            <person name="Ohme-Takagi M."/>
            <person name="Yagi M."/>
            <person name="Zeng S.J."/>
            <person name="Shen C.Y."/>
            <person name="Yeh C.M."/>
            <person name="Luo Y.B."/>
            <person name="Tsai W.C."/>
            <person name="Van de Peer Y."/>
            <person name="Liu Z.J."/>
        </authorList>
    </citation>
    <scope>NUCLEOTIDE SEQUENCE [LARGE SCALE GENOMIC DNA]</scope>
    <source>
        <tissue evidence="1">The whole plant</tissue>
    </source>
</reference>
<organism evidence="1 2">
    <name type="scientific">Dendrobium catenatum</name>
    <dbReference type="NCBI Taxonomy" id="906689"/>
    <lineage>
        <taxon>Eukaryota</taxon>
        <taxon>Viridiplantae</taxon>
        <taxon>Streptophyta</taxon>
        <taxon>Embryophyta</taxon>
        <taxon>Tracheophyta</taxon>
        <taxon>Spermatophyta</taxon>
        <taxon>Magnoliopsida</taxon>
        <taxon>Liliopsida</taxon>
        <taxon>Asparagales</taxon>
        <taxon>Orchidaceae</taxon>
        <taxon>Epidendroideae</taxon>
        <taxon>Malaxideae</taxon>
        <taxon>Dendrobiinae</taxon>
        <taxon>Dendrobium</taxon>
    </lineage>
</organism>
<dbReference type="InterPro" id="IPR007750">
    <property type="entry name" value="DUF674"/>
</dbReference>
<dbReference type="AlphaFoldDB" id="A0A2I0VZZ6"/>
<evidence type="ECO:0000313" key="2">
    <source>
        <dbReference type="Proteomes" id="UP000233837"/>
    </source>
</evidence>